<dbReference type="EMBL" id="SJPK01000009">
    <property type="protein sequence ID" value="TWT64782.1"/>
    <property type="molecule type" value="Genomic_DNA"/>
</dbReference>
<evidence type="ECO:0000313" key="2">
    <source>
        <dbReference type="EMBL" id="TWT64782.1"/>
    </source>
</evidence>
<gene>
    <name evidence="2" type="ORF">CA85_35670</name>
</gene>
<comment type="caution">
    <text evidence="2">The sequence shown here is derived from an EMBL/GenBank/DDBJ whole genome shotgun (WGS) entry which is preliminary data.</text>
</comment>
<name>A0A5C5XSU6_9BACT</name>
<reference evidence="2 3" key="1">
    <citation type="submission" date="2019-02" db="EMBL/GenBank/DDBJ databases">
        <title>Deep-cultivation of Planctomycetes and their phenomic and genomic characterization uncovers novel biology.</title>
        <authorList>
            <person name="Wiegand S."/>
            <person name="Jogler M."/>
            <person name="Boedeker C."/>
            <person name="Pinto D."/>
            <person name="Vollmers J."/>
            <person name="Rivas-Marin E."/>
            <person name="Kohn T."/>
            <person name="Peeters S.H."/>
            <person name="Heuer A."/>
            <person name="Rast P."/>
            <person name="Oberbeckmann S."/>
            <person name="Bunk B."/>
            <person name="Jeske O."/>
            <person name="Meyerdierks A."/>
            <person name="Storesund J.E."/>
            <person name="Kallscheuer N."/>
            <person name="Luecker S."/>
            <person name="Lage O.M."/>
            <person name="Pohl T."/>
            <person name="Merkel B.J."/>
            <person name="Hornburger P."/>
            <person name="Mueller R.-W."/>
            <person name="Bruemmer F."/>
            <person name="Labrenz M."/>
            <person name="Spormann A.M."/>
            <person name="Op Den Camp H."/>
            <person name="Overmann J."/>
            <person name="Amann R."/>
            <person name="Jetten M.S.M."/>
            <person name="Mascher T."/>
            <person name="Medema M.H."/>
            <person name="Devos D.P."/>
            <person name="Kaster A.-K."/>
            <person name="Ovreas L."/>
            <person name="Rohde M."/>
            <person name="Galperin M.Y."/>
            <person name="Jogler C."/>
        </authorList>
    </citation>
    <scope>NUCLEOTIDE SEQUENCE [LARGE SCALE GENOMIC DNA]</scope>
    <source>
        <strain evidence="2 3">CA85</strain>
    </source>
</reference>
<keyword evidence="1" id="KW-0812">Transmembrane</keyword>
<feature type="transmembrane region" description="Helical" evidence="1">
    <location>
        <begin position="29"/>
        <end position="48"/>
    </location>
</feature>
<accession>A0A5C5XSU6</accession>
<keyword evidence="1" id="KW-1133">Transmembrane helix</keyword>
<feature type="transmembrane region" description="Helical" evidence="1">
    <location>
        <begin position="54"/>
        <end position="75"/>
    </location>
</feature>
<evidence type="ECO:0000313" key="3">
    <source>
        <dbReference type="Proteomes" id="UP000318053"/>
    </source>
</evidence>
<organism evidence="2 3">
    <name type="scientific">Allorhodopirellula solitaria</name>
    <dbReference type="NCBI Taxonomy" id="2527987"/>
    <lineage>
        <taxon>Bacteria</taxon>
        <taxon>Pseudomonadati</taxon>
        <taxon>Planctomycetota</taxon>
        <taxon>Planctomycetia</taxon>
        <taxon>Pirellulales</taxon>
        <taxon>Pirellulaceae</taxon>
        <taxon>Allorhodopirellula</taxon>
    </lineage>
</organism>
<keyword evidence="1" id="KW-0472">Membrane</keyword>
<protein>
    <submittedName>
        <fullName evidence="2">Uncharacterized protein</fullName>
    </submittedName>
</protein>
<dbReference type="AlphaFoldDB" id="A0A5C5XSU6"/>
<dbReference type="Proteomes" id="UP000318053">
    <property type="component" value="Unassembled WGS sequence"/>
</dbReference>
<proteinExistence type="predicted"/>
<sequence>MARITLSDSELARLERILSVSDLEPQRRMAYPMFFLAAALAVGGLAFITSRPSWYFALLAFAFASVIMGFMRLGYYHLFRLLHYQSQLLAPAPGSPEAPSASPHERG</sequence>
<keyword evidence="3" id="KW-1185">Reference proteome</keyword>
<evidence type="ECO:0000256" key="1">
    <source>
        <dbReference type="SAM" id="Phobius"/>
    </source>
</evidence>